<gene>
    <name evidence="2" type="ORF">CNYM01_08223</name>
</gene>
<feature type="compositionally biased region" description="Polar residues" evidence="1">
    <location>
        <begin position="581"/>
        <end position="598"/>
    </location>
</feature>
<feature type="compositionally biased region" description="Polar residues" evidence="1">
    <location>
        <begin position="559"/>
        <end position="573"/>
    </location>
</feature>
<evidence type="ECO:0000313" key="2">
    <source>
        <dbReference type="EMBL" id="KXH48409.1"/>
    </source>
</evidence>
<dbReference type="AlphaFoldDB" id="A0A135TK10"/>
<name>A0A135TK10_9PEZI</name>
<sequence length="604" mass="68655">MTLPWVQRGKRFASEDEHNAPKRKRVEQQFRSSVVVPSAAPRVMVGTRPEQRQHQYMRRHRRTMAIGSPVRTPEFRPPRPTRLGCFPEVSRHSVASLCRNPANVQVETDAGYNLAKMSDLKPGMSVQEKLMLGLRTGLQRRDECRAKVEQDLARLRHESRNDIMALGGIDMTDRALALPKSLRQKEVINAAEDEKRRLGFTSTETTLPDKSPGYANEWWEMYNAYIRARSMFVKGASRRLTAVSRPYNKTVHSIPGVIARRRADQIMNIEWQPSYHGMSMNKSFSAFQARSMELNGYRKRSIQYVHFQRDNNGQKSFLGGPLGANAGDDDDDSSFTTERFFERDRKHKISLIDLDITDINGVKRRWVCIEITKPLAQVNGPAPIELTPMPQSFIKIAIPSDSILVVVDPSKPLPIIEEQPDKMEPPQLGDFDKLTIGRIDPGIKDVKMRLKISGDGVPIFVTGSKKGHMPDYSTLDDFLCASDVPGIPWKETDRRVSKSTLLLRKDEFWDRFNLAADADKVRWESLQDAMASGECIVDITFEGDWQEFAPVAQVSQSRWTPLQHESSQSQRNIRPQGLNRGLNSRHQGNTAPSKSSGLRNEVHW</sequence>
<organism evidence="2 3">
    <name type="scientific">Colletotrichum nymphaeae SA-01</name>
    <dbReference type="NCBI Taxonomy" id="1460502"/>
    <lineage>
        <taxon>Eukaryota</taxon>
        <taxon>Fungi</taxon>
        <taxon>Dikarya</taxon>
        <taxon>Ascomycota</taxon>
        <taxon>Pezizomycotina</taxon>
        <taxon>Sordariomycetes</taxon>
        <taxon>Hypocreomycetidae</taxon>
        <taxon>Glomerellales</taxon>
        <taxon>Glomerellaceae</taxon>
        <taxon>Colletotrichum</taxon>
        <taxon>Colletotrichum acutatum species complex</taxon>
    </lineage>
</organism>
<dbReference type="Proteomes" id="UP000070054">
    <property type="component" value="Unassembled WGS sequence"/>
</dbReference>
<keyword evidence="3" id="KW-1185">Reference proteome</keyword>
<feature type="region of interest" description="Disordered" evidence="1">
    <location>
        <begin position="559"/>
        <end position="604"/>
    </location>
</feature>
<evidence type="ECO:0000313" key="3">
    <source>
        <dbReference type="Proteomes" id="UP000070054"/>
    </source>
</evidence>
<dbReference type="EMBL" id="JEMN01001092">
    <property type="protein sequence ID" value="KXH48409.1"/>
    <property type="molecule type" value="Genomic_DNA"/>
</dbReference>
<feature type="region of interest" description="Disordered" evidence="1">
    <location>
        <begin position="1"/>
        <end position="29"/>
    </location>
</feature>
<accession>A0A135TK10</accession>
<dbReference type="OrthoDB" id="4814600at2759"/>
<evidence type="ECO:0000256" key="1">
    <source>
        <dbReference type="SAM" id="MobiDB-lite"/>
    </source>
</evidence>
<reference evidence="2 3" key="1">
    <citation type="submission" date="2014-02" db="EMBL/GenBank/DDBJ databases">
        <title>The genome sequence of Colletotrichum nymphaeae SA-01.</title>
        <authorList>
            <person name="Baroncelli R."/>
            <person name="Thon M.R."/>
        </authorList>
    </citation>
    <scope>NUCLEOTIDE SEQUENCE [LARGE SCALE GENOMIC DNA]</scope>
    <source>
        <strain evidence="2 3">SA-01</strain>
    </source>
</reference>
<proteinExistence type="predicted"/>
<comment type="caution">
    <text evidence="2">The sequence shown here is derived from an EMBL/GenBank/DDBJ whole genome shotgun (WGS) entry which is preliminary data.</text>
</comment>
<protein>
    <submittedName>
        <fullName evidence="2">Uncharacterized protein</fullName>
    </submittedName>
</protein>